<dbReference type="AlphaFoldDB" id="A0A1C5JBD8"/>
<dbReference type="STRING" id="745366.GA0070213_11021"/>
<dbReference type="RefSeq" id="WP_091066235.1">
    <property type="nucleotide sequence ID" value="NZ_FMDM01000010.1"/>
</dbReference>
<dbReference type="EMBL" id="FMDM01000010">
    <property type="protein sequence ID" value="SCG67862.1"/>
    <property type="molecule type" value="Genomic_DNA"/>
</dbReference>
<evidence type="ECO:0008006" key="4">
    <source>
        <dbReference type="Google" id="ProtNLM"/>
    </source>
</evidence>
<organism evidence="2 3">
    <name type="scientific">Micromonospora humi</name>
    <dbReference type="NCBI Taxonomy" id="745366"/>
    <lineage>
        <taxon>Bacteria</taxon>
        <taxon>Bacillati</taxon>
        <taxon>Actinomycetota</taxon>
        <taxon>Actinomycetes</taxon>
        <taxon>Micromonosporales</taxon>
        <taxon>Micromonosporaceae</taxon>
        <taxon>Micromonospora</taxon>
    </lineage>
</organism>
<dbReference type="Proteomes" id="UP000199360">
    <property type="component" value="Unassembled WGS sequence"/>
</dbReference>
<keyword evidence="1" id="KW-0472">Membrane</keyword>
<feature type="transmembrane region" description="Helical" evidence="1">
    <location>
        <begin position="199"/>
        <end position="216"/>
    </location>
</feature>
<evidence type="ECO:0000313" key="3">
    <source>
        <dbReference type="Proteomes" id="UP000199360"/>
    </source>
</evidence>
<keyword evidence="1" id="KW-0812">Transmembrane</keyword>
<feature type="transmembrane region" description="Helical" evidence="1">
    <location>
        <begin position="171"/>
        <end position="193"/>
    </location>
</feature>
<name>A0A1C5JBD8_9ACTN</name>
<gene>
    <name evidence="2" type="ORF">GA0070213_11021</name>
</gene>
<keyword evidence="3" id="KW-1185">Reference proteome</keyword>
<sequence>MSFAAGHRREFGDGPLSRAAASVYTLLAVEVWLLLGTLPGLVALVLLDRDASNLPLVAVALLPVGPAVSAALHTLRHQRPDLTDLRPAAAFRRAYRANLVGVLRVWAPTLLWLTVIAVNLANLSAAGVPGWWAVPLLLVGAGVVLAGVNALVIVSLFTFRTRDALRLAVYFLVRRPGVTVGNAGLLAAVAGVTAVSSEAVLALLAALVVLALLRIGDPMIDTIRTEFTP</sequence>
<feature type="transmembrane region" description="Helical" evidence="1">
    <location>
        <begin position="21"/>
        <end position="47"/>
    </location>
</feature>
<evidence type="ECO:0000256" key="1">
    <source>
        <dbReference type="SAM" id="Phobius"/>
    </source>
</evidence>
<protein>
    <recommendedName>
        <fullName evidence="4">DUF624 domain-containing protein</fullName>
    </recommendedName>
</protein>
<reference evidence="3" key="1">
    <citation type="submission" date="2016-06" db="EMBL/GenBank/DDBJ databases">
        <authorList>
            <person name="Varghese N."/>
            <person name="Submissions Spin"/>
        </authorList>
    </citation>
    <scope>NUCLEOTIDE SEQUENCE [LARGE SCALE GENOMIC DNA]</scope>
    <source>
        <strain evidence="3">DSM 45647</strain>
    </source>
</reference>
<dbReference type="OrthoDB" id="4211860at2"/>
<feature type="transmembrane region" description="Helical" evidence="1">
    <location>
        <begin position="96"/>
        <end position="120"/>
    </location>
</feature>
<evidence type="ECO:0000313" key="2">
    <source>
        <dbReference type="EMBL" id="SCG67862.1"/>
    </source>
</evidence>
<feature type="transmembrane region" description="Helical" evidence="1">
    <location>
        <begin position="53"/>
        <end position="75"/>
    </location>
</feature>
<keyword evidence="1" id="KW-1133">Transmembrane helix</keyword>
<feature type="transmembrane region" description="Helical" evidence="1">
    <location>
        <begin position="132"/>
        <end position="159"/>
    </location>
</feature>
<proteinExistence type="predicted"/>
<accession>A0A1C5JBD8</accession>